<evidence type="ECO:0000313" key="1">
    <source>
        <dbReference type="EMBL" id="KMT66743.1"/>
    </source>
</evidence>
<proteinExistence type="predicted"/>
<protein>
    <submittedName>
        <fullName evidence="1">Heat shock protein</fullName>
    </submittedName>
</protein>
<gene>
    <name evidence="1" type="ORF">XM47_01050</name>
</gene>
<sequence length="183" mass="21835">MAKKNLFNLPDNEVQQWKSFNDGINEYHFHHLNSCKHLFTHPERNENYTLYFTFSHHVFTRSIKENENVDPAKIYPYPSDERAFDANRFKLSKHLPDIVQTLPNQFCYHGGYSRYCSCKISQEDGSDIFYQVVYRVWKERGKMRFHIESAYPLQESLGKVKKVNFWVICHNLLRGKKLPQPAK</sequence>
<dbReference type="AlphaFoldDB" id="A0A0J8H147"/>
<dbReference type="EMBL" id="LAZL01000002">
    <property type="protein sequence ID" value="KMT66743.1"/>
    <property type="molecule type" value="Genomic_DNA"/>
</dbReference>
<dbReference type="RefSeq" id="WP_048688384.1">
    <property type="nucleotide sequence ID" value="NZ_KQ130482.1"/>
</dbReference>
<comment type="caution">
    <text evidence="1">The sequence shown here is derived from an EMBL/GenBank/DDBJ whole genome shotgun (WGS) entry which is preliminary data.</text>
</comment>
<name>A0A0J8H147_9ALTE</name>
<keyword evidence="1" id="KW-0346">Stress response</keyword>
<keyword evidence="2" id="KW-1185">Reference proteome</keyword>
<dbReference type="Proteomes" id="UP000037600">
    <property type="component" value="Unassembled WGS sequence"/>
</dbReference>
<accession>A0A0J8H147</accession>
<organism evidence="1 2">
    <name type="scientific">Catenovulum maritimum</name>
    <dbReference type="NCBI Taxonomy" id="1513271"/>
    <lineage>
        <taxon>Bacteria</taxon>
        <taxon>Pseudomonadati</taxon>
        <taxon>Pseudomonadota</taxon>
        <taxon>Gammaproteobacteria</taxon>
        <taxon>Alteromonadales</taxon>
        <taxon>Alteromonadaceae</taxon>
        <taxon>Catenovulum</taxon>
    </lineage>
</organism>
<reference evidence="1 2" key="1">
    <citation type="submission" date="2015-04" db="EMBL/GenBank/DDBJ databases">
        <title>Draft Genome Sequence of the Novel Agar-Digesting Marine Bacterium Q1.</title>
        <authorList>
            <person name="Li Y."/>
            <person name="Li D."/>
            <person name="Chen G."/>
            <person name="Du Z."/>
        </authorList>
    </citation>
    <scope>NUCLEOTIDE SEQUENCE [LARGE SCALE GENOMIC DNA]</scope>
    <source>
        <strain evidence="1 2">Q1</strain>
    </source>
</reference>
<evidence type="ECO:0000313" key="2">
    <source>
        <dbReference type="Proteomes" id="UP000037600"/>
    </source>
</evidence>
<dbReference type="OrthoDB" id="514079at2"/>